<feature type="coiled-coil region" evidence="4">
    <location>
        <begin position="182"/>
        <end position="241"/>
    </location>
</feature>
<dbReference type="InterPro" id="IPR050465">
    <property type="entry name" value="UPF0194_transport"/>
</dbReference>
<dbReference type="InterPro" id="IPR058625">
    <property type="entry name" value="MdtA-like_BSH"/>
</dbReference>
<dbReference type="PANTHER" id="PTHR32347">
    <property type="entry name" value="EFFLUX SYSTEM COMPONENT YKNX-RELATED"/>
    <property type="match status" value="1"/>
</dbReference>
<dbReference type="Gene3D" id="2.40.50.100">
    <property type="match status" value="1"/>
</dbReference>
<comment type="subcellular location">
    <subcellularLocation>
        <location evidence="1">Cell envelope</location>
    </subcellularLocation>
</comment>
<evidence type="ECO:0000259" key="6">
    <source>
        <dbReference type="Pfam" id="PF25917"/>
    </source>
</evidence>
<evidence type="ECO:0000256" key="4">
    <source>
        <dbReference type="SAM" id="Coils"/>
    </source>
</evidence>
<name>A0A7X0NK38_9GAMM</name>
<keyword evidence="3 4" id="KW-0175">Coiled coil</keyword>
<keyword evidence="5" id="KW-0472">Membrane</keyword>
<dbReference type="PANTHER" id="PTHR32347:SF14">
    <property type="entry name" value="EFFLUX SYSTEM COMPONENT YKNX-RELATED"/>
    <property type="match status" value="1"/>
</dbReference>
<dbReference type="GO" id="GO:0030313">
    <property type="term" value="C:cell envelope"/>
    <property type="evidence" value="ECO:0007669"/>
    <property type="project" value="UniProtKB-SubCell"/>
</dbReference>
<dbReference type="AlphaFoldDB" id="A0A7X0NK38"/>
<gene>
    <name evidence="7" type="ORF">HNQ55_003466</name>
</gene>
<feature type="transmembrane region" description="Helical" evidence="5">
    <location>
        <begin position="20"/>
        <end position="40"/>
    </location>
</feature>
<protein>
    <submittedName>
        <fullName evidence="7">HlyD family secretion protein</fullName>
    </submittedName>
</protein>
<reference evidence="7 8" key="1">
    <citation type="submission" date="2020-08" db="EMBL/GenBank/DDBJ databases">
        <title>Genomic Encyclopedia of Type Strains, Phase IV (KMG-IV): sequencing the most valuable type-strain genomes for metagenomic binning, comparative biology and taxonomic classification.</title>
        <authorList>
            <person name="Goeker M."/>
        </authorList>
    </citation>
    <scope>NUCLEOTIDE SEQUENCE [LARGE SCALE GENOMIC DNA]</scope>
    <source>
        <strain evidence="7 8">DSM 26287</strain>
    </source>
</reference>
<dbReference type="Gene3D" id="2.40.420.20">
    <property type="match status" value="1"/>
</dbReference>
<dbReference type="RefSeq" id="WP_184426510.1">
    <property type="nucleotide sequence ID" value="NZ_AP027362.1"/>
</dbReference>
<keyword evidence="8" id="KW-1185">Reference proteome</keyword>
<comment type="caution">
    <text evidence="7">The sequence shown here is derived from an EMBL/GenBank/DDBJ whole genome shotgun (WGS) entry which is preliminary data.</text>
</comment>
<organism evidence="7 8">
    <name type="scientific">Thalassotalea piscium</name>
    <dbReference type="NCBI Taxonomy" id="1230533"/>
    <lineage>
        <taxon>Bacteria</taxon>
        <taxon>Pseudomonadati</taxon>
        <taxon>Pseudomonadota</taxon>
        <taxon>Gammaproteobacteria</taxon>
        <taxon>Alteromonadales</taxon>
        <taxon>Colwelliaceae</taxon>
        <taxon>Thalassotalea</taxon>
    </lineage>
</organism>
<keyword evidence="5" id="KW-1133">Transmembrane helix</keyword>
<comment type="similarity">
    <text evidence="2">Belongs to the membrane fusion protein (MFP) (TC 8.A.1) family.</text>
</comment>
<dbReference type="Pfam" id="PF25917">
    <property type="entry name" value="BSH_RND"/>
    <property type="match status" value="1"/>
</dbReference>
<sequence length="420" mass="46369">MIKDTSQQDTMLSSSKKTGLKVSLSILIAVIFITIAWQSFSSWQRNEISVATEQLKLATVERGDLLRDIIATGKVVAANAPIVYSPEDGLVTLLVKPGDLVNFGQQVAIIDSPQLMAKLNQQKTLVQQLSADVSREKLAARRTELTLKQKAELAKVNLVAAEREWRRADISIKRHLISQIDYEESQDELAKAKLTAHHAEQEAKLAQDTLAFEVENKVLQLKAKQQELAELQRKVDELNVTSPVAGIVGNWLVEQKAKITSNESLMMIVDLSAYEAELQVPEAFAGDIGLGMSVEVNFGGETLAGKLASISPEVINNQVTTRVRIENTHDANLRQNQRVSARIILEQKHNVLMIRRGPFYQSGAGKVSYKVQENIAQKIAIVTGATSMSHIEVINGVKEGDVLVTSDLEIFENKAQVLLY</sequence>
<dbReference type="Gene3D" id="2.40.30.170">
    <property type="match status" value="1"/>
</dbReference>
<feature type="domain" description="Multidrug resistance protein MdtA-like barrel-sandwich hybrid" evidence="6">
    <location>
        <begin position="90"/>
        <end position="270"/>
    </location>
</feature>
<evidence type="ECO:0000256" key="5">
    <source>
        <dbReference type="SAM" id="Phobius"/>
    </source>
</evidence>
<accession>A0A7X0NK38</accession>
<proteinExistence type="inferred from homology"/>
<dbReference type="Proteomes" id="UP000537141">
    <property type="component" value="Unassembled WGS sequence"/>
</dbReference>
<evidence type="ECO:0000256" key="2">
    <source>
        <dbReference type="ARBA" id="ARBA00009477"/>
    </source>
</evidence>
<dbReference type="Gene3D" id="1.10.287.470">
    <property type="entry name" value="Helix hairpin bin"/>
    <property type="match status" value="1"/>
</dbReference>
<keyword evidence="5" id="KW-0812">Transmembrane</keyword>
<evidence type="ECO:0000256" key="1">
    <source>
        <dbReference type="ARBA" id="ARBA00004196"/>
    </source>
</evidence>
<evidence type="ECO:0000313" key="7">
    <source>
        <dbReference type="EMBL" id="MBB6544932.1"/>
    </source>
</evidence>
<evidence type="ECO:0000256" key="3">
    <source>
        <dbReference type="ARBA" id="ARBA00023054"/>
    </source>
</evidence>
<evidence type="ECO:0000313" key="8">
    <source>
        <dbReference type="Proteomes" id="UP000537141"/>
    </source>
</evidence>
<dbReference type="EMBL" id="JACHHU010000040">
    <property type="protein sequence ID" value="MBB6544932.1"/>
    <property type="molecule type" value="Genomic_DNA"/>
</dbReference>